<accession>A0A3N2BYV1</accession>
<protein>
    <submittedName>
        <fullName evidence="3">L-proline dehydrogenase</fullName>
    </submittedName>
</protein>
<proteinExistence type="predicted"/>
<dbReference type="GO" id="GO:0006562">
    <property type="term" value="P:L-proline catabolic process"/>
    <property type="evidence" value="ECO:0007669"/>
    <property type="project" value="UniProtKB-ARBA"/>
</dbReference>
<keyword evidence="4" id="KW-1185">Reference proteome</keyword>
<dbReference type="EMBL" id="RKHL01000001">
    <property type="protein sequence ID" value="ROR80426.1"/>
    <property type="molecule type" value="Genomic_DNA"/>
</dbReference>
<dbReference type="GO" id="GO:0004657">
    <property type="term" value="F:proline dehydrogenase activity"/>
    <property type="evidence" value="ECO:0007669"/>
    <property type="project" value="UniProtKB-ARBA"/>
</dbReference>
<dbReference type="RefSeq" id="WP_200811396.1">
    <property type="nucleotide sequence ID" value="NZ_FXAP01000003.1"/>
</dbReference>
<dbReference type="InterPro" id="IPR002872">
    <property type="entry name" value="Proline_DH_dom"/>
</dbReference>
<dbReference type="Gene3D" id="3.20.20.220">
    <property type="match status" value="1"/>
</dbReference>
<dbReference type="Pfam" id="PF01619">
    <property type="entry name" value="Pro_dh"/>
    <property type="match status" value="1"/>
</dbReference>
<evidence type="ECO:0000256" key="1">
    <source>
        <dbReference type="ARBA" id="ARBA00023002"/>
    </source>
</evidence>
<reference evidence="3 4" key="1">
    <citation type="submission" date="2018-11" db="EMBL/GenBank/DDBJ databases">
        <title>Sequencing the genomes of 1000 actinobacteria strains.</title>
        <authorList>
            <person name="Klenk H.-P."/>
        </authorList>
    </citation>
    <scope>NUCLEOTIDE SEQUENCE [LARGE SCALE GENOMIC DNA]</scope>
    <source>
        <strain evidence="3 4">DSM 14012</strain>
    </source>
</reference>
<organism evidence="3 4">
    <name type="scientific">Plantibacter flavus</name>
    <dbReference type="NCBI Taxonomy" id="150123"/>
    <lineage>
        <taxon>Bacteria</taxon>
        <taxon>Bacillati</taxon>
        <taxon>Actinomycetota</taxon>
        <taxon>Actinomycetes</taxon>
        <taxon>Micrococcales</taxon>
        <taxon>Microbacteriaceae</taxon>
        <taxon>Plantibacter</taxon>
    </lineage>
</organism>
<gene>
    <name evidence="3" type="ORF">EDD42_0467</name>
</gene>
<evidence type="ECO:0000313" key="3">
    <source>
        <dbReference type="EMBL" id="ROR80426.1"/>
    </source>
</evidence>
<evidence type="ECO:0000259" key="2">
    <source>
        <dbReference type="Pfam" id="PF01619"/>
    </source>
</evidence>
<comment type="caution">
    <text evidence="3">The sequence shown here is derived from an EMBL/GenBank/DDBJ whole genome shotgun (WGS) entry which is preliminary data.</text>
</comment>
<dbReference type="InterPro" id="IPR029041">
    <property type="entry name" value="FAD-linked_oxidoreductase-like"/>
</dbReference>
<dbReference type="SUPFAM" id="SSF51730">
    <property type="entry name" value="FAD-linked oxidoreductase"/>
    <property type="match status" value="1"/>
</dbReference>
<sequence>MLMNDETLSRAADTLRAWALDEDLKARVLAHPEAAAVAKRAALRYIAGEDAASALRLLEANADRGHRWSIELVGESVRDARVADEQTAEFIDLARRISESDQTATISLDLSHIGSVVSPELGLRNGLALAQAARDADTSLMISAEGSDRTDLVLSIYEQIAGRFPETGVTLQARLHRTPADLDRVLDRPGPIRVVKGAFLESTEVAYPRDSAPMTAAYISMVTRLVGSGRRVNVATHDANLVAALEGALGDDLRQPHVEFEMLQGLGTELLDDLRRRGFATREYLVYGPEWWLYVLNRIAEHPERVIEAIADIGPIALLT</sequence>
<keyword evidence="1" id="KW-0560">Oxidoreductase</keyword>
<evidence type="ECO:0000313" key="4">
    <source>
        <dbReference type="Proteomes" id="UP000266915"/>
    </source>
</evidence>
<feature type="domain" description="Proline dehydrogenase" evidence="2">
    <location>
        <begin position="57"/>
        <end position="289"/>
    </location>
</feature>
<dbReference type="AlphaFoldDB" id="A0A3N2BYV1"/>
<dbReference type="Proteomes" id="UP000266915">
    <property type="component" value="Unassembled WGS sequence"/>
</dbReference>
<name>A0A3N2BYV1_9MICO</name>